<dbReference type="AlphaFoldDB" id="A0A9P5SDY0"/>
<dbReference type="EMBL" id="JAAAUY010000803">
    <property type="protein sequence ID" value="KAF9326280.1"/>
    <property type="molecule type" value="Genomic_DNA"/>
</dbReference>
<proteinExistence type="predicted"/>
<dbReference type="Pfam" id="PF00397">
    <property type="entry name" value="WW"/>
    <property type="match status" value="1"/>
</dbReference>
<dbReference type="PROSITE" id="PS50020">
    <property type="entry name" value="WW_DOMAIN_2"/>
    <property type="match status" value="1"/>
</dbReference>
<comment type="caution">
    <text evidence="3">The sequence shown here is derived from an EMBL/GenBank/DDBJ whole genome shotgun (WGS) entry which is preliminary data.</text>
</comment>
<organism evidence="3 4">
    <name type="scientific">Podila minutissima</name>
    <dbReference type="NCBI Taxonomy" id="64525"/>
    <lineage>
        <taxon>Eukaryota</taxon>
        <taxon>Fungi</taxon>
        <taxon>Fungi incertae sedis</taxon>
        <taxon>Mucoromycota</taxon>
        <taxon>Mortierellomycotina</taxon>
        <taxon>Mortierellomycetes</taxon>
        <taxon>Mortierellales</taxon>
        <taxon>Mortierellaceae</taxon>
        <taxon>Podila</taxon>
    </lineage>
</organism>
<accession>A0A9P5SDY0</accession>
<dbReference type="Gene3D" id="2.20.70.10">
    <property type="match status" value="1"/>
</dbReference>
<dbReference type="SUPFAM" id="SSF51045">
    <property type="entry name" value="WW domain"/>
    <property type="match status" value="1"/>
</dbReference>
<evidence type="ECO:0000259" key="2">
    <source>
        <dbReference type="PROSITE" id="PS50020"/>
    </source>
</evidence>
<sequence length="197" mass="20108">MGCGGSKGIDSGSSVHPHQQYGSQPAYGVPQQMLPPSTLPQGWISQYDPSKQRLYYVYPQTGYVTWAHPLGPAADSQENARFYEIQKQQQAQFHNHPNQGSFANSYNRQGGMGPGAGMAMGMLAGGAVGLMAGSMLAGGMHSGYGYGGDVIPAQVGGGDLSSASMSGGDISGGGFSSADMSGGDFSGGDFGGGDFGF</sequence>
<protein>
    <recommendedName>
        <fullName evidence="2">WW domain-containing protein</fullName>
    </recommendedName>
</protein>
<feature type="domain" description="WW" evidence="2">
    <location>
        <begin position="37"/>
        <end position="71"/>
    </location>
</feature>
<gene>
    <name evidence="3" type="ORF">BG006_010285</name>
</gene>
<dbReference type="Proteomes" id="UP000696485">
    <property type="component" value="Unassembled WGS sequence"/>
</dbReference>
<evidence type="ECO:0000313" key="3">
    <source>
        <dbReference type="EMBL" id="KAF9326280.1"/>
    </source>
</evidence>
<feature type="compositionally biased region" description="Polar residues" evidence="1">
    <location>
        <begin position="11"/>
        <end position="23"/>
    </location>
</feature>
<name>A0A9P5SDY0_9FUNG</name>
<dbReference type="InterPro" id="IPR036020">
    <property type="entry name" value="WW_dom_sf"/>
</dbReference>
<reference evidence="3" key="1">
    <citation type="journal article" date="2020" name="Fungal Divers.">
        <title>Resolving the Mortierellaceae phylogeny through synthesis of multi-gene phylogenetics and phylogenomics.</title>
        <authorList>
            <person name="Vandepol N."/>
            <person name="Liber J."/>
            <person name="Desiro A."/>
            <person name="Na H."/>
            <person name="Kennedy M."/>
            <person name="Barry K."/>
            <person name="Grigoriev I.V."/>
            <person name="Miller A.N."/>
            <person name="O'Donnell K."/>
            <person name="Stajich J.E."/>
            <person name="Bonito G."/>
        </authorList>
    </citation>
    <scope>NUCLEOTIDE SEQUENCE</scope>
    <source>
        <strain evidence="3">NVP1</strain>
    </source>
</reference>
<dbReference type="InterPro" id="IPR001202">
    <property type="entry name" value="WW_dom"/>
</dbReference>
<feature type="region of interest" description="Disordered" evidence="1">
    <location>
        <begin position="1"/>
        <end position="34"/>
    </location>
</feature>
<evidence type="ECO:0000256" key="1">
    <source>
        <dbReference type="SAM" id="MobiDB-lite"/>
    </source>
</evidence>
<keyword evidence="4" id="KW-1185">Reference proteome</keyword>
<evidence type="ECO:0000313" key="4">
    <source>
        <dbReference type="Proteomes" id="UP000696485"/>
    </source>
</evidence>